<organism evidence="3 4">
    <name type="scientific">Tritrichomonas foetus</name>
    <dbReference type="NCBI Taxonomy" id="1144522"/>
    <lineage>
        <taxon>Eukaryota</taxon>
        <taxon>Metamonada</taxon>
        <taxon>Parabasalia</taxon>
        <taxon>Tritrichomonadida</taxon>
        <taxon>Tritrichomonadidae</taxon>
        <taxon>Tritrichomonas</taxon>
    </lineage>
</organism>
<evidence type="ECO:0000256" key="1">
    <source>
        <dbReference type="SAM" id="MobiDB-lite"/>
    </source>
</evidence>
<keyword evidence="4" id="KW-1185">Reference proteome</keyword>
<feature type="region of interest" description="Disordered" evidence="1">
    <location>
        <begin position="1"/>
        <end position="22"/>
    </location>
</feature>
<feature type="transmembrane region" description="Helical" evidence="2">
    <location>
        <begin position="155"/>
        <end position="174"/>
    </location>
</feature>
<sequence>MQFLTQFSSTRQTTTGAGSSNKGVLSFSSNSVINESKGPPLMNRLRDNIMLISTNMHRCTQNSTLRTDISQAIRLIQCYVLFLVPCFTDFWESSSATSTISHILNIPLTLCVFPDNDLYRAIITGIIFVFLCIHVVIIFSILLKNPTESSLSNNFINWICWVLGCILPIIEIPAY</sequence>
<proteinExistence type="predicted"/>
<dbReference type="AlphaFoldDB" id="A0A1J4K215"/>
<keyword evidence="2" id="KW-0472">Membrane</keyword>
<dbReference type="OrthoDB" id="10644749at2759"/>
<name>A0A1J4K215_9EUKA</name>
<dbReference type="RefSeq" id="XP_068358567.1">
    <property type="nucleotide sequence ID" value="XM_068505200.1"/>
</dbReference>
<gene>
    <name evidence="3" type="ORF">TRFO_26851</name>
</gene>
<feature type="transmembrane region" description="Helical" evidence="2">
    <location>
        <begin position="118"/>
        <end position="143"/>
    </location>
</feature>
<dbReference type="VEuPathDB" id="TrichDB:TRFO_26851"/>
<keyword evidence="2" id="KW-1133">Transmembrane helix</keyword>
<dbReference type="GeneID" id="94839904"/>
<accession>A0A1J4K215</accession>
<evidence type="ECO:0000256" key="2">
    <source>
        <dbReference type="SAM" id="Phobius"/>
    </source>
</evidence>
<dbReference type="EMBL" id="MLAK01000758">
    <property type="protein sequence ID" value="OHT05431.1"/>
    <property type="molecule type" value="Genomic_DNA"/>
</dbReference>
<reference evidence="3" key="1">
    <citation type="submission" date="2016-10" db="EMBL/GenBank/DDBJ databases">
        <authorList>
            <person name="Benchimol M."/>
            <person name="Almeida L.G."/>
            <person name="Vasconcelos A.T."/>
            <person name="Perreira-Neves A."/>
            <person name="Rosa I.A."/>
            <person name="Tasca T."/>
            <person name="Bogo M.R."/>
            <person name="de Souza W."/>
        </authorList>
    </citation>
    <scope>NUCLEOTIDE SEQUENCE [LARGE SCALE GENOMIC DNA]</scope>
    <source>
        <strain evidence="3">K</strain>
    </source>
</reference>
<comment type="caution">
    <text evidence="3">The sequence shown here is derived from an EMBL/GenBank/DDBJ whole genome shotgun (WGS) entry which is preliminary data.</text>
</comment>
<dbReference type="Proteomes" id="UP000179807">
    <property type="component" value="Unassembled WGS sequence"/>
</dbReference>
<protein>
    <submittedName>
        <fullName evidence="3">Uncharacterized protein</fullName>
    </submittedName>
</protein>
<keyword evidence="2" id="KW-0812">Transmembrane</keyword>
<evidence type="ECO:0000313" key="4">
    <source>
        <dbReference type="Proteomes" id="UP000179807"/>
    </source>
</evidence>
<evidence type="ECO:0000313" key="3">
    <source>
        <dbReference type="EMBL" id="OHT05431.1"/>
    </source>
</evidence>